<organism evidence="3 4">
    <name type="scientific">Methanocorpusculum parvum</name>
    <dbReference type="NCBI Taxonomy" id="2193"/>
    <lineage>
        <taxon>Archaea</taxon>
        <taxon>Methanobacteriati</taxon>
        <taxon>Methanobacteriota</taxon>
        <taxon>Stenosarchaea group</taxon>
        <taxon>Methanomicrobia</taxon>
        <taxon>Methanomicrobiales</taxon>
        <taxon>Methanocorpusculaceae</taxon>
        <taxon>Methanocorpusculum</taxon>
    </lineage>
</organism>
<gene>
    <name evidence="3" type="ORF">ASJ83_08725</name>
</gene>
<dbReference type="RefSeq" id="WP_095642223.1">
    <property type="nucleotide sequence ID" value="NZ_LMVO01000021.1"/>
</dbReference>
<dbReference type="InterPro" id="IPR036013">
    <property type="entry name" value="Band_7/SPFH_dom_sf"/>
</dbReference>
<dbReference type="EMBL" id="LMVO01000021">
    <property type="protein sequence ID" value="PAV09213.1"/>
    <property type="molecule type" value="Genomic_DNA"/>
</dbReference>
<evidence type="ECO:0000259" key="2">
    <source>
        <dbReference type="Pfam" id="PF12773"/>
    </source>
</evidence>
<dbReference type="InterPro" id="IPR025874">
    <property type="entry name" value="DZR"/>
</dbReference>
<name>A0AAX0Q764_9EURY</name>
<proteinExistence type="predicted"/>
<evidence type="ECO:0000259" key="1">
    <source>
        <dbReference type="Pfam" id="PF01145"/>
    </source>
</evidence>
<dbReference type="Proteomes" id="UP000243820">
    <property type="component" value="Unassembled WGS sequence"/>
</dbReference>
<accession>A0AAX0Q764</accession>
<dbReference type="AlphaFoldDB" id="A0AAX0Q764"/>
<dbReference type="InterPro" id="IPR001107">
    <property type="entry name" value="Band_7"/>
</dbReference>
<evidence type="ECO:0000313" key="3">
    <source>
        <dbReference type="EMBL" id="PAV09213.1"/>
    </source>
</evidence>
<feature type="domain" description="DZANK-type" evidence="2">
    <location>
        <begin position="10"/>
        <end position="55"/>
    </location>
</feature>
<dbReference type="Pfam" id="PF12773">
    <property type="entry name" value="DZR"/>
    <property type="match status" value="1"/>
</dbReference>
<dbReference type="Gene3D" id="3.30.479.30">
    <property type="entry name" value="Band 7 domain"/>
    <property type="match status" value="1"/>
</dbReference>
<feature type="domain" description="Band 7" evidence="1">
    <location>
        <begin position="105"/>
        <end position="264"/>
    </location>
</feature>
<comment type="caution">
    <text evidence="3">The sequence shown here is derived from an EMBL/GenBank/DDBJ whole genome shotgun (WGS) entry which is preliminary data.</text>
</comment>
<protein>
    <recommendedName>
        <fullName evidence="5">DZANK-type domain-containing protein</fullName>
    </recommendedName>
</protein>
<evidence type="ECO:0008006" key="5">
    <source>
        <dbReference type="Google" id="ProtNLM"/>
    </source>
</evidence>
<dbReference type="Pfam" id="PF01145">
    <property type="entry name" value="Band_7"/>
    <property type="match status" value="1"/>
</dbReference>
<dbReference type="SUPFAM" id="SSF117892">
    <property type="entry name" value="Band 7/SPFH domain"/>
    <property type="match status" value="1"/>
</dbReference>
<evidence type="ECO:0000313" key="4">
    <source>
        <dbReference type="Proteomes" id="UP000243820"/>
    </source>
</evidence>
<sequence>MLFNKKITCSCGHENPAGSQFCGSCGKRLGGQANGVCPACGAKLDPGAAFCGKCGAKLLDSPQTIKTADTSKELGKNRQWMRMPGDFAQRFDIQDLRGVFAKRLTVEQGTKAILLQGGIYKGALPAGVYNLGNIFDTIGQLRLDERTTVILVDSGEIPLTFMIPKGELRSKNAISVGASGKVTAQIKDPAAFLENYLKREQHVSIADIERSIHSELKNIVQNKISQYTVEELYGNAALSQALSSEFRNNLNANFGNKGIEISHLNCVGFDEGAWKEVLGAREDLQIEIGKAKAEYEKKAYLREAGTEDAVGQINANHTIKSLDQELGNQRVDANLGHELARDSKKHDHELEKDRKEIEQLLEFKKQNKAIKREDERQHIANLSEASIEVLISLVDDQKVGALVQLELAKRANSLTPEQILAMNAKDPKAAAEALASRAKLESVEQLNEFRIKDQQAFNMMMQSQYKENAEQMKEVMNSALNAMGNTATARSTAQNPGATVVSGGMGAPVVVNVAPEGSTKCQYCSANVPNGDVFCPSCGKKQE</sequence>
<keyword evidence="4" id="KW-1185">Reference proteome</keyword>
<reference evidence="3 4" key="1">
    <citation type="journal article" date="2017" name="BMC Genomics">
        <title>Genomic analysis of methanogenic archaea reveals a shift towards energy conservation.</title>
        <authorList>
            <person name="Gilmore S.P."/>
            <person name="Henske J.K."/>
            <person name="Sexton J.A."/>
            <person name="Solomon K.V."/>
            <person name="Seppala S."/>
            <person name="Yoo J.I."/>
            <person name="Huyett L.M."/>
            <person name="Pressman A."/>
            <person name="Cogan J.Z."/>
            <person name="Kivenson V."/>
            <person name="Peng X."/>
            <person name="Tan Y."/>
            <person name="Valentine D.L."/>
            <person name="O'Malley M.A."/>
        </authorList>
    </citation>
    <scope>NUCLEOTIDE SEQUENCE [LARGE SCALE GENOMIC DNA]</scope>
    <source>
        <strain evidence="3 4">XII</strain>
    </source>
</reference>